<name>A0A1I5AQL8_9FLAO</name>
<protein>
    <submittedName>
        <fullName evidence="2">Acetyltransferase (GNAT) domain-containing protein</fullName>
    </submittedName>
</protein>
<keyword evidence="2" id="KW-0808">Transferase</keyword>
<dbReference type="EMBL" id="FOUZ01000018">
    <property type="protein sequence ID" value="SFN64738.1"/>
    <property type="molecule type" value="Genomic_DNA"/>
</dbReference>
<accession>A0A1I5AQL8</accession>
<dbReference type="Pfam" id="PF00583">
    <property type="entry name" value="Acetyltransf_1"/>
    <property type="match status" value="1"/>
</dbReference>
<dbReference type="GO" id="GO:0016747">
    <property type="term" value="F:acyltransferase activity, transferring groups other than amino-acyl groups"/>
    <property type="evidence" value="ECO:0007669"/>
    <property type="project" value="InterPro"/>
</dbReference>
<dbReference type="Proteomes" id="UP000199149">
    <property type="component" value="Unassembled WGS sequence"/>
</dbReference>
<dbReference type="PROSITE" id="PS51186">
    <property type="entry name" value="GNAT"/>
    <property type="match status" value="1"/>
</dbReference>
<keyword evidence="3" id="KW-1185">Reference proteome</keyword>
<dbReference type="AlphaFoldDB" id="A0A1I5AQL8"/>
<evidence type="ECO:0000259" key="1">
    <source>
        <dbReference type="PROSITE" id="PS51186"/>
    </source>
</evidence>
<dbReference type="OrthoDB" id="9792929at2"/>
<dbReference type="InterPro" id="IPR000182">
    <property type="entry name" value="GNAT_dom"/>
</dbReference>
<evidence type="ECO:0000313" key="3">
    <source>
        <dbReference type="Proteomes" id="UP000199149"/>
    </source>
</evidence>
<reference evidence="3" key="1">
    <citation type="submission" date="2016-10" db="EMBL/GenBank/DDBJ databases">
        <authorList>
            <person name="Varghese N."/>
            <person name="Submissions S."/>
        </authorList>
    </citation>
    <scope>NUCLEOTIDE SEQUENCE [LARGE SCALE GENOMIC DNA]</scope>
    <source>
        <strain evidence="3">XJ109</strain>
    </source>
</reference>
<feature type="domain" description="N-acetyltransferase" evidence="1">
    <location>
        <begin position="1"/>
        <end position="149"/>
    </location>
</feature>
<dbReference type="SUPFAM" id="SSF55729">
    <property type="entry name" value="Acyl-CoA N-acyltransferases (Nat)"/>
    <property type="match status" value="1"/>
</dbReference>
<proteinExistence type="predicted"/>
<dbReference type="RefSeq" id="WP_092910169.1">
    <property type="nucleotide sequence ID" value="NZ_FOUZ01000018.1"/>
</dbReference>
<dbReference type="InterPro" id="IPR016181">
    <property type="entry name" value="Acyl_CoA_acyltransferase"/>
</dbReference>
<organism evidence="2 3">
    <name type="scientific">Algoriella xinjiangensis</name>
    <dbReference type="NCBI Taxonomy" id="684065"/>
    <lineage>
        <taxon>Bacteria</taxon>
        <taxon>Pseudomonadati</taxon>
        <taxon>Bacteroidota</taxon>
        <taxon>Flavobacteriia</taxon>
        <taxon>Flavobacteriales</taxon>
        <taxon>Weeksellaceae</taxon>
        <taxon>Algoriella</taxon>
    </lineage>
</organism>
<evidence type="ECO:0000313" key="2">
    <source>
        <dbReference type="EMBL" id="SFN64738.1"/>
    </source>
</evidence>
<sequence length="149" mass="17396">MIKQATLHDIDKLTPLFDAYRQFYHKQSDLDAAKDFLEARIENNESVIYIATNELDHFVGFVQLFPSFSSTRLKRFWVLNDLFVCKEFRGNGYSRELIEHAKQLCYATDACGMLLETSVMNEIGNNLYPSSGFQLRDDANFYEWETQPN</sequence>
<dbReference type="STRING" id="684065.SAMN05421738_11822"/>
<dbReference type="Gene3D" id="3.40.630.30">
    <property type="match status" value="1"/>
</dbReference>
<gene>
    <name evidence="2" type="ORF">SAMN05421738_11822</name>
</gene>
<dbReference type="CDD" id="cd04301">
    <property type="entry name" value="NAT_SF"/>
    <property type="match status" value="1"/>
</dbReference>